<dbReference type="Proteomes" id="UP000191820">
    <property type="component" value="Chromosome"/>
</dbReference>
<keyword evidence="2" id="KW-0732">Signal</keyword>
<feature type="signal peptide" evidence="2">
    <location>
        <begin position="1"/>
        <end position="19"/>
    </location>
</feature>
<gene>
    <name evidence="3" type="ORF">SJ2017_0340</name>
</gene>
<dbReference type="PROSITE" id="PS50005">
    <property type="entry name" value="TPR"/>
    <property type="match status" value="1"/>
</dbReference>
<organism evidence="3 4">
    <name type="scientific">Shewanella japonica</name>
    <dbReference type="NCBI Taxonomy" id="93973"/>
    <lineage>
        <taxon>Bacteria</taxon>
        <taxon>Pseudomonadati</taxon>
        <taxon>Pseudomonadota</taxon>
        <taxon>Gammaproteobacteria</taxon>
        <taxon>Alteromonadales</taxon>
        <taxon>Shewanellaceae</taxon>
        <taxon>Shewanella</taxon>
    </lineage>
</organism>
<dbReference type="InterPro" id="IPR011990">
    <property type="entry name" value="TPR-like_helical_dom_sf"/>
</dbReference>
<dbReference type="RefSeq" id="WP_080914685.1">
    <property type="nucleotide sequence ID" value="NZ_CP020472.1"/>
</dbReference>
<evidence type="ECO:0000256" key="1">
    <source>
        <dbReference type="PROSITE-ProRule" id="PRU00339"/>
    </source>
</evidence>
<evidence type="ECO:0008006" key="5">
    <source>
        <dbReference type="Google" id="ProtNLM"/>
    </source>
</evidence>
<accession>A0ABM6JFL1</accession>
<protein>
    <recommendedName>
        <fullName evidence="5">Tetratricopeptide repeat protein</fullName>
    </recommendedName>
</protein>
<name>A0ABM6JFL1_9GAMM</name>
<feature type="chain" id="PRO_5047278592" description="Tetratricopeptide repeat protein" evidence="2">
    <location>
        <begin position="20"/>
        <end position="229"/>
    </location>
</feature>
<evidence type="ECO:0000313" key="4">
    <source>
        <dbReference type="Proteomes" id="UP000191820"/>
    </source>
</evidence>
<dbReference type="Gene3D" id="1.25.40.10">
    <property type="entry name" value="Tetratricopeptide repeat domain"/>
    <property type="match status" value="1"/>
</dbReference>
<dbReference type="EMBL" id="CP020472">
    <property type="protein sequence ID" value="ARD20686.1"/>
    <property type="molecule type" value="Genomic_DNA"/>
</dbReference>
<keyword evidence="1" id="KW-0802">TPR repeat</keyword>
<sequence length="229" mass="24882">MKTLFIAATLSLVSQTSVADINSIDAAANTMNLEALNQISQQSVDYEHAYAQYRIAITANILGQRGVAKRALTDAQATLEAVISREDHAESMTLLAQIYGMQIAYDGAKAQQLSSKASALLQQAEQLSPDNPRIALVKAMSAFYTPAQYGGGYDKASELASLAIARYQNPCDEICWGHAEAYTWRGLAKQELGQQDAAKQDWQQALTINPDYGWANFLLNPTSTVNASQ</sequence>
<feature type="repeat" description="TPR" evidence="1">
    <location>
        <begin position="179"/>
        <end position="212"/>
    </location>
</feature>
<evidence type="ECO:0000313" key="3">
    <source>
        <dbReference type="EMBL" id="ARD20686.1"/>
    </source>
</evidence>
<dbReference type="InterPro" id="IPR019734">
    <property type="entry name" value="TPR_rpt"/>
</dbReference>
<proteinExistence type="predicted"/>
<dbReference type="SMART" id="SM00028">
    <property type="entry name" value="TPR"/>
    <property type="match status" value="1"/>
</dbReference>
<reference evidence="3 4" key="1">
    <citation type="submission" date="2017-03" db="EMBL/GenBank/DDBJ databases">
        <title>Genome sequencing of Shewanella japonica KCTC 22435.</title>
        <authorList>
            <person name="Kim K.M."/>
        </authorList>
    </citation>
    <scope>NUCLEOTIDE SEQUENCE [LARGE SCALE GENOMIC DNA]</scope>
    <source>
        <strain evidence="3 4">KCTC 22435</strain>
    </source>
</reference>
<dbReference type="SUPFAM" id="SSF48452">
    <property type="entry name" value="TPR-like"/>
    <property type="match status" value="1"/>
</dbReference>
<keyword evidence="4" id="KW-1185">Reference proteome</keyword>
<evidence type="ECO:0000256" key="2">
    <source>
        <dbReference type="SAM" id="SignalP"/>
    </source>
</evidence>